<evidence type="ECO:0000256" key="5">
    <source>
        <dbReference type="ARBA" id="ARBA00022692"/>
    </source>
</evidence>
<dbReference type="Proteomes" id="UP000004956">
    <property type="component" value="Unassembled WGS sequence"/>
</dbReference>
<evidence type="ECO:0000256" key="10">
    <source>
        <dbReference type="ARBA" id="ARBA00023316"/>
    </source>
</evidence>
<dbReference type="GO" id="GO:0051301">
    <property type="term" value="P:cell division"/>
    <property type="evidence" value="ECO:0007669"/>
    <property type="project" value="InterPro"/>
</dbReference>
<keyword evidence="11" id="KW-0997">Cell inner membrane</keyword>
<feature type="transmembrane region" description="Helical" evidence="11">
    <location>
        <begin position="340"/>
        <end position="361"/>
    </location>
</feature>
<evidence type="ECO:0000256" key="1">
    <source>
        <dbReference type="ARBA" id="ARBA00004141"/>
    </source>
</evidence>
<gene>
    <name evidence="11" type="primary">mrdB</name>
    <name evidence="11" type="synonym">rodA</name>
    <name evidence="12" type="ORF">HMPREF9440_00049</name>
</gene>
<dbReference type="GO" id="GO:0032153">
    <property type="term" value="C:cell division site"/>
    <property type="evidence" value="ECO:0007669"/>
    <property type="project" value="TreeGrafter"/>
</dbReference>
<name>H3KBF4_9BURK</name>
<feature type="transmembrane region" description="Helical" evidence="11">
    <location>
        <begin position="274"/>
        <end position="295"/>
    </location>
</feature>
<dbReference type="OrthoDB" id="9768187at2"/>
<evidence type="ECO:0000256" key="7">
    <source>
        <dbReference type="ARBA" id="ARBA00022984"/>
    </source>
</evidence>
<keyword evidence="7 11" id="KW-0573">Peptidoglycan synthesis</keyword>
<dbReference type="PANTHER" id="PTHR30474:SF1">
    <property type="entry name" value="PEPTIDOGLYCAN GLYCOSYLTRANSFERASE MRDB"/>
    <property type="match status" value="1"/>
</dbReference>
<dbReference type="HAMAP" id="MF_02079">
    <property type="entry name" value="PGT_RodA"/>
    <property type="match status" value="1"/>
</dbReference>
<dbReference type="HOGENOM" id="CLU_029243_2_2_4"/>
<dbReference type="PANTHER" id="PTHR30474">
    <property type="entry name" value="CELL CYCLE PROTEIN"/>
    <property type="match status" value="1"/>
</dbReference>
<keyword evidence="3 11" id="KW-0328">Glycosyltransferase</keyword>
<feature type="transmembrane region" description="Helical" evidence="11">
    <location>
        <begin position="187"/>
        <end position="205"/>
    </location>
</feature>
<dbReference type="PATRIC" id="fig|762967.3.peg.45"/>
<feature type="transmembrane region" description="Helical" evidence="11">
    <location>
        <begin position="163"/>
        <end position="180"/>
    </location>
</feature>
<evidence type="ECO:0000256" key="4">
    <source>
        <dbReference type="ARBA" id="ARBA00022679"/>
    </source>
</evidence>
<dbReference type="Pfam" id="PF01098">
    <property type="entry name" value="FTSW_RODA_SPOVE"/>
    <property type="match status" value="1"/>
</dbReference>
<accession>H3KBF4</accession>
<keyword evidence="8 11" id="KW-1133">Transmembrane helix</keyword>
<evidence type="ECO:0000256" key="9">
    <source>
        <dbReference type="ARBA" id="ARBA00023136"/>
    </source>
</evidence>
<keyword evidence="5 11" id="KW-0812">Transmembrane</keyword>
<keyword evidence="10 11" id="KW-0961">Cell wall biogenesis/degradation</keyword>
<evidence type="ECO:0000256" key="8">
    <source>
        <dbReference type="ARBA" id="ARBA00022989"/>
    </source>
</evidence>
<keyword evidence="2 11" id="KW-1003">Cell membrane</keyword>
<organism evidence="12 13">
    <name type="scientific">Sutterella parvirubra YIT 11816</name>
    <dbReference type="NCBI Taxonomy" id="762967"/>
    <lineage>
        <taxon>Bacteria</taxon>
        <taxon>Pseudomonadati</taxon>
        <taxon>Pseudomonadota</taxon>
        <taxon>Betaproteobacteria</taxon>
        <taxon>Burkholderiales</taxon>
        <taxon>Sutterellaceae</taxon>
        <taxon>Sutterella</taxon>
    </lineage>
</organism>
<feature type="transmembrane region" description="Helical" evidence="11">
    <location>
        <begin position="307"/>
        <end position="334"/>
    </location>
</feature>
<feature type="transmembrane region" description="Helical" evidence="11">
    <location>
        <begin position="79"/>
        <end position="100"/>
    </location>
</feature>
<proteinExistence type="inferred from homology"/>
<dbReference type="InterPro" id="IPR011923">
    <property type="entry name" value="RodA/MrdB"/>
</dbReference>
<keyword evidence="13" id="KW-1185">Reference proteome</keyword>
<feature type="transmembrane region" description="Helical" evidence="11">
    <location>
        <begin position="54"/>
        <end position="72"/>
    </location>
</feature>
<dbReference type="InterPro" id="IPR018365">
    <property type="entry name" value="Cell_cycle_FtsW-rel_CS"/>
</dbReference>
<dbReference type="UniPathway" id="UPA00219"/>
<evidence type="ECO:0000256" key="6">
    <source>
        <dbReference type="ARBA" id="ARBA00022960"/>
    </source>
</evidence>
<keyword evidence="9 11" id="KW-0472">Membrane</keyword>
<protein>
    <recommendedName>
        <fullName evidence="11">Peptidoglycan glycosyltransferase MrdB</fullName>
        <shortName evidence="11">PGT</shortName>
        <ecNumber evidence="11">2.4.99.28</ecNumber>
    </recommendedName>
    <alternativeName>
        <fullName evidence="11">Cell elongation protein RodA</fullName>
    </alternativeName>
    <alternativeName>
        <fullName evidence="11">Cell wall polymerase</fullName>
    </alternativeName>
    <alternativeName>
        <fullName evidence="11">Peptidoglycan polymerase</fullName>
        <shortName evidence="11">PG polymerase</shortName>
    </alternativeName>
</protein>
<dbReference type="GO" id="GO:0008360">
    <property type="term" value="P:regulation of cell shape"/>
    <property type="evidence" value="ECO:0007669"/>
    <property type="project" value="UniProtKB-KW"/>
</dbReference>
<dbReference type="GO" id="GO:0005886">
    <property type="term" value="C:plasma membrane"/>
    <property type="evidence" value="ECO:0007669"/>
    <property type="project" value="UniProtKB-SubCell"/>
</dbReference>
<dbReference type="EMBL" id="AFBQ01000002">
    <property type="protein sequence ID" value="EHY32587.1"/>
    <property type="molecule type" value="Genomic_DNA"/>
</dbReference>
<dbReference type="PROSITE" id="PS00428">
    <property type="entry name" value="FTSW_RODA_SPOVE"/>
    <property type="match status" value="1"/>
</dbReference>
<comment type="caution">
    <text evidence="12">The sequence shown here is derived from an EMBL/GenBank/DDBJ whole genome shotgun (WGS) entry which is preliminary data.</text>
</comment>
<dbReference type="GO" id="GO:0008955">
    <property type="term" value="F:peptidoglycan glycosyltransferase activity"/>
    <property type="evidence" value="ECO:0007669"/>
    <property type="project" value="UniProtKB-UniRule"/>
</dbReference>
<dbReference type="NCBIfam" id="TIGR02210">
    <property type="entry name" value="rodA_shape"/>
    <property type="match status" value="1"/>
</dbReference>
<dbReference type="AlphaFoldDB" id="H3KBF4"/>
<comment type="catalytic activity">
    <reaction evidence="11">
        <text>[GlcNAc-(1-&gt;4)-Mur2Ac(oyl-L-Ala-gamma-D-Glu-L-Lys-D-Ala-D-Ala)](n)-di-trans,octa-cis-undecaprenyl diphosphate + beta-D-GlcNAc-(1-&gt;4)-Mur2Ac(oyl-L-Ala-gamma-D-Glu-L-Lys-D-Ala-D-Ala)-di-trans,octa-cis-undecaprenyl diphosphate = [GlcNAc-(1-&gt;4)-Mur2Ac(oyl-L-Ala-gamma-D-Glu-L-Lys-D-Ala-D-Ala)](n+1)-di-trans,octa-cis-undecaprenyl diphosphate + di-trans,octa-cis-undecaprenyl diphosphate + H(+)</text>
        <dbReference type="Rhea" id="RHEA:23708"/>
        <dbReference type="Rhea" id="RHEA-COMP:9602"/>
        <dbReference type="Rhea" id="RHEA-COMP:9603"/>
        <dbReference type="ChEBI" id="CHEBI:15378"/>
        <dbReference type="ChEBI" id="CHEBI:58405"/>
        <dbReference type="ChEBI" id="CHEBI:60033"/>
        <dbReference type="ChEBI" id="CHEBI:78435"/>
        <dbReference type="EC" id="2.4.99.28"/>
    </reaction>
</comment>
<comment type="function">
    <text evidence="11">Peptidoglycan polymerase that is essential for cell wall elongation.</text>
</comment>
<dbReference type="GO" id="GO:0071555">
    <property type="term" value="P:cell wall organization"/>
    <property type="evidence" value="ECO:0007669"/>
    <property type="project" value="UniProtKB-KW"/>
</dbReference>
<evidence type="ECO:0000256" key="2">
    <source>
        <dbReference type="ARBA" id="ARBA00022475"/>
    </source>
</evidence>
<dbReference type="InterPro" id="IPR001182">
    <property type="entry name" value="FtsW/RodA"/>
</dbReference>
<evidence type="ECO:0000313" key="12">
    <source>
        <dbReference type="EMBL" id="EHY32587.1"/>
    </source>
</evidence>
<evidence type="ECO:0000313" key="13">
    <source>
        <dbReference type="Proteomes" id="UP000004956"/>
    </source>
</evidence>
<sequence length="371" mass="40420">MKRFDFPLLLRRIVFRLMRVDLMLLGLVITLTTIGFVTLFSAGYSFPWRIEGQIRNIAVAASVMFVVAATPVKWFEKSALPLFVLGCLLLAATHVAGVTVKGATRWLDVGVRIQPSEIMKLALPMMLAWYYHKRSETAAWWDHLAAFAMLAVPVAFILKQPDLGTSILVATAGFAVIFFAGLHWKAIAVLIVGGLSMLPIVWTMMHDYQRERVLTLLDPTSDPLGKGFHTIQALIAIGSGGLSGKGWMEGTQAHLDFIPERTSDFLFAVYGEEFGFIGCSLLLVLFTCLVARSFYIASQAPSTFSRLLGGALGSIFFTYSFVNMGMVSGILPVVGVPLPFMSYGGTALLILGVSTGILLSISAEVRANPNN</sequence>
<dbReference type="STRING" id="762967.HMPREF9440_00049"/>
<evidence type="ECO:0000256" key="3">
    <source>
        <dbReference type="ARBA" id="ARBA00022676"/>
    </source>
</evidence>
<keyword evidence="4 11" id="KW-0808">Transferase</keyword>
<comment type="subcellular location">
    <subcellularLocation>
        <location evidence="11">Cell inner membrane</location>
        <topology evidence="11">Multi-pass membrane protein</topology>
    </subcellularLocation>
    <subcellularLocation>
        <location evidence="1">Membrane</location>
        <topology evidence="1">Multi-pass membrane protein</topology>
    </subcellularLocation>
</comment>
<reference evidence="12 13" key="1">
    <citation type="submission" date="2011-11" db="EMBL/GenBank/DDBJ databases">
        <authorList>
            <person name="Weinstock G."/>
            <person name="Sodergren E."/>
            <person name="Clifton S."/>
            <person name="Fulton L."/>
            <person name="Fulton B."/>
            <person name="Courtney L."/>
            <person name="Fronick C."/>
            <person name="Harrison M."/>
            <person name="Strong C."/>
            <person name="Farmer C."/>
            <person name="Delahaunty K."/>
            <person name="Markovic C."/>
            <person name="Hall O."/>
            <person name="Minx P."/>
            <person name="Tomlinson C."/>
            <person name="Mitreva M."/>
            <person name="Hou S."/>
            <person name="Chen J."/>
            <person name="Wollam A."/>
            <person name="Pepin K.H."/>
            <person name="Johnson M."/>
            <person name="Bhonagiri V."/>
            <person name="Zhang X."/>
            <person name="Suruliraj S."/>
            <person name="Warren W."/>
            <person name="Chinwalla A."/>
            <person name="Mardis E.R."/>
            <person name="Wilson R.K."/>
        </authorList>
    </citation>
    <scope>NUCLEOTIDE SEQUENCE [LARGE SCALE GENOMIC DNA]</scope>
    <source>
        <strain evidence="12 13">YIT 11816</strain>
    </source>
</reference>
<dbReference type="GO" id="GO:0015648">
    <property type="term" value="F:lipid-linked peptidoglycan transporter activity"/>
    <property type="evidence" value="ECO:0007669"/>
    <property type="project" value="TreeGrafter"/>
</dbReference>
<dbReference type="GO" id="GO:0009252">
    <property type="term" value="P:peptidoglycan biosynthetic process"/>
    <property type="evidence" value="ECO:0007669"/>
    <property type="project" value="UniProtKB-UniRule"/>
</dbReference>
<feature type="transmembrane region" description="Helical" evidence="11">
    <location>
        <begin position="20"/>
        <end position="42"/>
    </location>
</feature>
<dbReference type="RefSeq" id="WP_008540349.1">
    <property type="nucleotide sequence ID" value="NZ_JH604836.1"/>
</dbReference>
<comment type="pathway">
    <text evidence="11">Cell wall biogenesis; peptidoglycan biosynthesis.</text>
</comment>
<comment type="similarity">
    <text evidence="11">Belongs to the SEDS family. MrdB/RodA subfamily.</text>
</comment>
<feature type="transmembrane region" description="Helical" evidence="11">
    <location>
        <begin position="138"/>
        <end position="157"/>
    </location>
</feature>
<dbReference type="EC" id="2.4.99.28" evidence="11"/>
<evidence type="ECO:0000256" key="11">
    <source>
        <dbReference type="HAMAP-Rule" id="MF_02079"/>
    </source>
</evidence>
<keyword evidence="6 11" id="KW-0133">Cell shape</keyword>